<comment type="caution">
    <text evidence="2">The sequence shown here is derived from an EMBL/GenBank/DDBJ whole genome shotgun (WGS) entry which is preliminary data.</text>
</comment>
<reference evidence="2 3" key="1">
    <citation type="submission" date="2020-04" db="EMBL/GenBank/DDBJ databases">
        <title>Description of novel Gluconacetobacter.</title>
        <authorList>
            <person name="Sombolestani A."/>
        </authorList>
    </citation>
    <scope>NUCLEOTIDE SEQUENCE [LARGE SCALE GENOMIC DNA]</scope>
    <source>
        <strain evidence="2 3">LMG 21311</strain>
    </source>
</reference>
<sequence>MAIRQHKQMAETGRVADEASDFGISPLAQVNGGRESPDRARVGAVLDDGARGCAPPVPRGGGRMPAPAETDHGPHRAGRRDGLTR</sequence>
<feature type="region of interest" description="Disordered" evidence="1">
    <location>
        <begin position="1"/>
        <end position="85"/>
    </location>
</feature>
<dbReference type="RefSeq" id="WP_183120429.1">
    <property type="nucleotide sequence ID" value="NZ_JABEQF010000014.1"/>
</dbReference>
<name>A0A7W4JUZ0_9PROT</name>
<evidence type="ECO:0000256" key="1">
    <source>
        <dbReference type="SAM" id="MobiDB-lite"/>
    </source>
</evidence>
<keyword evidence="3" id="KW-1185">Reference proteome</keyword>
<evidence type="ECO:0000313" key="3">
    <source>
        <dbReference type="Proteomes" id="UP000555756"/>
    </source>
</evidence>
<feature type="compositionally biased region" description="Basic and acidic residues" evidence="1">
    <location>
        <begin position="69"/>
        <end position="85"/>
    </location>
</feature>
<evidence type="ECO:0000313" key="2">
    <source>
        <dbReference type="EMBL" id="MBB2191302.1"/>
    </source>
</evidence>
<protein>
    <submittedName>
        <fullName evidence="2">Uncharacterized protein</fullName>
    </submittedName>
</protein>
<organism evidence="2 3">
    <name type="scientific">Gluconacetobacter azotocaptans</name>
    <dbReference type="NCBI Taxonomy" id="142834"/>
    <lineage>
        <taxon>Bacteria</taxon>
        <taxon>Pseudomonadati</taxon>
        <taxon>Pseudomonadota</taxon>
        <taxon>Alphaproteobacteria</taxon>
        <taxon>Acetobacterales</taxon>
        <taxon>Acetobacteraceae</taxon>
        <taxon>Gluconacetobacter</taxon>
    </lineage>
</organism>
<dbReference type="AlphaFoldDB" id="A0A7W4JUZ0"/>
<proteinExistence type="predicted"/>
<gene>
    <name evidence="2" type="ORF">HLH34_15265</name>
</gene>
<dbReference type="EMBL" id="JABEQF010000014">
    <property type="protein sequence ID" value="MBB2191302.1"/>
    <property type="molecule type" value="Genomic_DNA"/>
</dbReference>
<accession>A0A7W4JUZ0</accession>
<dbReference type="Proteomes" id="UP000555756">
    <property type="component" value="Unassembled WGS sequence"/>
</dbReference>